<keyword evidence="3" id="KW-1185">Reference proteome</keyword>
<evidence type="ECO:0000313" key="3">
    <source>
        <dbReference type="Proteomes" id="UP000663629"/>
    </source>
</evidence>
<dbReference type="PANTHER" id="PTHR36302:SF1">
    <property type="entry name" value="COPPER CHAPERONE PCU(A)C"/>
    <property type="match status" value="1"/>
</dbReference>
<name>A0ABX7JGQ3_9RHOB</name>
<keyword evidence="1" id="KW-0732">Signal</keyword>
<dbReference type="SUPFAM" id="SSF110087">
    <property type="entry name" value="DR1885-like metal-binding protein"/>
    <property type="match status" value="1"/>
</dbReference>
<reference evidence="2 3" key="1">
    <citation type="submission" date="2021-02" db="EMBL/GenBank/DDBJ databases">
        <title>Paracoccus methylovroum sp.nov., a new methanol and methylamine utilizing methylotrophic denitrifer.</title>
        <authorList>
            <person name="Timsy T."/>
            <person name="Behrendt U."/>
            <person name="Ulrich A."/>
            <person name="Spanner T."/>
            <person name="Foesel B.U."/>
            <person name="Horn M.A."/>
            <person name="Kolb S."/>
        </authorList>
    </citation>
    <scope>NUCLEOTIDE SEQUENCE [LARGE SCALE GENOMIC DNA]</scope>
    <source>
        <strain evidence="2 3">H4-D09</strain>
    </source>
</reference>
<evidence type="ECO:0000256" key="1">
    <source>
        <dbReference type="SAM" id="SignalP"/>
    </source>
</evidence>
<feature type="chain" id="PRO_5047191702" evidence="1">
    <location>
        <begin position="20"/>
        <end position="150"/>
    </location>
</feature>
<sequence>MKPLLSALCLGLIPLAAFAQDDGTLIVHDGYARAANPRSGAAFMVVENRGSGACMLSTVTSDAAERVELHTHREEGGVMKMVKADPIRIPAGGRHELARGGDHVMLMGLKQPLGDGDTVALTLDFGPCGKVQTTLPVDNKRMPAQGAVAH</sequence>
<dbReference type="PANTHER" id="PTHR36302">
    <property type="entry name" value="BLR7088 PROTEIN"/>
    <property type="match status" value="1"/>
</dbReference>
<protein>
    <submittedName>
        <fullName evidence="2">Copper chaperone PCu(A)C</fullName>
    </submittedName>
</protein>
<dbReference type="EMBL" id="CP070368">
    <property type="protein sequence ID" value="QRZ13412.1"/>
    <property type="molecule type" value="Genomic_DNA"/>
</dbReference>
<dbReference type="Gene3D" id="2.60.40.1890">
    <property type="entry name" value="PCu(A)C copper chaperone"/>
    <property type="match status" value="1"/>
</dbReference>
<gene>
    <name evidence="2" type="ORF">JWJ88_01765</name>
</gene>
<organism evidence="2 3">
    <name type="scientific">Paracoccus methylovorus</name>
    <dbReference type="NCBI Taxonomy" id="2812658"/>
    <lineage>
        <taxon>Bacteria</taxon>
        <taxon>Pseudomonadati</taxon>
        <taxon>Pseudomonadota</taxon>
        <taxon>Alphaproteobacteria</taxon>
        <taxon>Rhodobacterales</taxon>
        <taxon>Paracoccaceae</taxon>
        <taxon>Paracoccus</taxon>
    </lineage>
</organism>
<accession>A0ABX7JGQ3</accession>
<dbReference type="Proteomes" id="UP000663629">
    <property type="component" value="Chromosome 1"/>
</dbReference>
<evidence type="ECO:0000313" key="2">
    <source>
        <dbReference type="EMBL" id="QRZ13412.1"/>
    </source>
</evidence>
<feature type="signal peptide" evidence="1">
    <location>
        <begin position="1"/>
        <end position="19"/>
    </location>
</feature>
<dbReference type="InterPro" id="IPR058248">
    <property type="entry name" value="Lxx211020-like"/>
</dbReference>
<dbReference type="InterPro" id="IPR036182">
    <property type="entry name" value="PCuAC_sf"/>
</dbReference>
<proteinExistence type="predicted"/>
<dbReference type="RefSeq" id="WP_205294406.1">
    <property type="nucleotide sequence ID" value="NZ_CP070368.1"/>
</dbReference>
<dbReference type="InterPro" id="IPR007410">
    <property type="entry name" value="LpqE-like"/>
</dbReference>
<dbReference type="Pfam" id="PF04314">
    <property type="entry name" value="PCuAC"/>
    <property type="match status" value="1"/>
</dbReference>